<protein>
    <submittedName>
        <fullName evidence="1">Uncharacterized protein</fullName>
    </submittedName>
</protein>
<dbReference type="AlphaFoldDB" id="A0A819XL84"/>
<proteinExistence type="predicted"/>
<accession>A0A819XL84</accession>
<gene>
    <name evidence="1" type="ORF">OKA104_LOCUS37902</name>
</gene>
<name>A0A819XL84_9BILA</name>
<reference evidence="1" key="1">
    <citation type="submission" date="2021-02" db="EMBL/GenBank/DDBJ databases">
        <authorList>
            <person name="Nowell W R."/>
        </authorList>
    </citation>
    <scope>NUCLEOTIDE SEQUENCE</scope>
</reference>
<evidence type="ECO:0000313" key="1">
    <source>
        <dbReference type="EMBL" id="CAF4143905.1"/>
    </source>
</evidence>
<comment type="caution">
    <text evidence="1">The sequence shown here is derived from an EMBL/GenBank/DDBJ whole genome shotgun (WGS) entry which is preliminary data.</text>
</comment>
<evidence type="ECO:0000313" key="2">
    <source>
        <dbReference type="Proteomes" id="UP000663881"/>
    </source>
</evidence>
<sequence length="49" mass="5906">RTDNKQKKKLFHFTIDMISYHRSGYGHRLIYQAPKLTSTLKHIIFDEDL</sequence>
<feature type="non-terminal residue" evidence="1">
    <location>
        <position position="1"/>
    </location>
</feature>
<dbReference type="EMBL" id="CAJOAY010006555">
    <property type="protein sequence ID" value="CAF4143905.1"/>
    <property type="molecule type" value="Genomic_DNA"/>
</dbReference>
<dbReference type="Proteomes" id="UP000663881">
    <property type="component" value="Unassembled WGS sequence"/>
</dbReference>
<organism evidence="1 2">
    <name type="scientific">Adineta steineri</name>
    <dbReference type="NCBI Taxonomy" id="433720"/>
    <lineage>
        <taxon>Eukaryota</taxon>
        <taxon>Metazoa</taxon>
        <taxon>Spiralia</taxon>
        <taxon>Gnathifera</taxon>
        <taxon>Rotifera</taxon>
        <taxon>Eurotatoria</taxon>
        <taxon>Bdelloidea</taxon>
        <taxon>Adinetida</taxon>
        <taxon>Adinetidae</taxon>
        <taxon>Adineta</taxon>
    </lineage>
</organism>